<evidence type="ECO:0000313" key="8">
    <source>
        <dbReference type="EMBL" id="RJN33042.1"/>
    </source>
</evidence>
<evidence type="ECO:0000256" key="6">
    <source>
        <dbReference type="SAM" id="Phobius"/>
    </source>
</evidence>
<feature type="transmembrane region" description="Helical" evidence="6">
    <location>
        <begin position="110"/>
        <end position="130"/>
    </location>
</feature>
<dbReference type="InterPro" id="IPR018076">
    <property type="entry name" value="T2SS_GspF_dom"/>
</dbReference>
<feature type="transmembrane region" description="Helical" evidence="6">
    <location>
        <begin position="136"/>
        <end position="157"/>
    </location>
</feature>
<evidence type="ECO:0000256" key="2">
    <source>
        <dbReference type="ARBA" id="ARBA00022475"/>
    </source>
</evidence>
<keyword evidence="2" id="KW-1003">Cell membrane</keyword>
<dbReference type="AlphaFoldDB" id="A0A3A4F3X9"/>
<name>A0A3A4F3X9_9MICC</name>
<evidence type="ECO:0000259" key="7">
    <source>
        <dbReference type="Pfam" id="PF00482"/>
    </source>
</evidence>
<evidence type="ECO:0000256" key="3">
    <source>
        <dbReference type="ARBA" id="ARBA00022692"/>
    </source>
</evidence>
<dbReference type="GO" id="GO:0005886">
    <property type="term" value="C:plasma membrane"/>
    <property type="evidence" value="ECO:0007669"/>
    <property type="project" value="UniProtKB-SubCell"/>
</dbReference>
<reference evidence="8 9" key="1">
    <citation type="submission" date="2018-09" db="EMBL/GenBank/DDBJ databases">
        <title>Nesterenkonia natronophila sp. nov., an alkaliphilic actinobacteriume isolated from a soda lake, and emended description of the genus Nesterenkonia.</title>
        <authorList>
            <person name="Menes R.J."/>
            <person name="Iriarte A."/>
        </authorList>
    </citation>
    <scope>NUCLEOTIDE SEQUENCE [LARGE SCALE GENOMIC DNA]</scope>
    <source>
        <strain evidence="8 9">M8</strain>
    </source>
</reference>
<dbReference type="EMBL" id="QYZP01000001">
    <property type="protein sequence ID" value="RJN33042.1"/>
    <property type="molecule type" value="Genomic_DNA"/>
</dbReference>
<organism evidence="8 9">
    <name type="scientific">Nesterenkonia natronophila</name>
    <dbReference type="NCBI Taxonomy" id="2174932"/>
    <lineage>
        <taxon>Bacteria</taxon>
        <taxon>Bacillati</taxon>
        <taxon>Actinomycetota</taxon>
        <taxon>Actinomycetes</taxon>
        <taxon>Micrococcales</taxon>
        <taxon>Micrococcaceae</taxon>
        <taxon>Nesterenkonia</taxon>
    </lineage>
</organism>
<sequence length="312" mass="32912">MTGMSLWSAVAGFTLGIGVLILVAGLPVMNQPRLVERVAPHVRSVVPSASSKARSGTSISAAGRLLTPAAHRLAQLLRRVGLAPSSELLSRRLRYANLPWTPAEYRVQQLGYAAAGAAVGALIAVLSMAVGRFQPIAAIFVVVAAAGLGMAARDAVLSSRIRARRRRMIAEFPTVAELLALSVSAGESAPGAFQRISTSCRGELAEELTELMRRTRSGTPFVSALRALCAEIEVPAIARFLHGVVVAVERGTPLAEVMRAQAADVRDHSKRELMEAAGRKEVAMLAPVVFGVLPLTIVFAAFPGLSLLQIGI</sequence>
<dbReference type="PANTHER" id="PTHR35007:SF4">
    <property type="entry name" value="CONSERVED TRANSMEMBRANE PROTEIN-RELATED"/>
    <property type="match status" value="1"/>
</dbReference>
<feature type="transmembrane region" description="Helical" evidence="6">
    <location>
        <begin position="6"/>
        <end position="28"/>
    </location>
</feature>
<keyword evidence="3 6" id="KW-0812">Transmembrane</keyword>
<comment type="caution">
    <text evidence="8">The sequence shown here is derived from an EMBL/GenBank/DDBJ whole genome shotgun (WGS) entry which is preliminary data.</text>
</comment>
<feature type="domain" description="Type II secretion system protein GspF" evidence="7">
    <location>
        <begin position="177"/>
        <end position="299"/>
    </location>
</feature>
<accession>A0A3A4F3X9</accession>
<keyword evidence="5 6" id="KW-0472">Membrane</keyword>
<keyword evidence="4 6" id="KW-1133">Transmembrane helix</keyword>
<gene>
    <name evidence="8" type="ORF">D3250_04375</name>
</gene>
<comment type="subcellular location">
    <subcellularLocation>
        <location evidence="1">Cell membrane</location>
        <topology evidence="1">Multi-pass membrane protein</topology>
    </subcellularLocation>
</comment>
<feature type="transmembrane region" description="Helical" evidence="6">
    <location>
        <begin position="282"/>
        <end position="302"/>
    </location>
</feature>
<dbReference type="PANTHER" id="PTHR35007">
    <property type="entry name" value="INTEGRAL MEMBRANE PROTEIN-RELATED"/>
    <property type="match status" value="1"/>
</dbReference>
<dbReference type="Pfam" id="PF00482">
    <property type="entry name" value="T2SSF"/>
    <property type="match status" value="1"/>
</dbReference>
<evidence type="ECO:0000256" key="4">
    <source>
        <dbReference type="ARBA" id="ARBA00022989"/>
    </source>
</evidence>
<evidence type="ECO:0000256" key="1">
    <source>
        <dbReference type="ARBA" id="ARBA00004651"/>
    </source>
</evidence>
<evidence type="ECO:0000256" key="5">
    <source>
        <dbReference type="ARBA" id="ARBA00023136"/>
    </source>
</evidence>
<keyword evidence="9" id="KW-1185">Reference proteome</keyword>
<dbReference type="Proteomes" id="UP000266615">
    <property type="component" value="Unassembled WGS sequence"/>
</dbReference>
<evidence type="ECO:0000313" key="9">
    <source>
        <dbReference type="Proteomes" id="UP000266615"/>
    </source>
</evidence>
<proteinExistence type="predicted"/>
<protein>
    <submittedName>
        <fullName evidence="8">Type II secretion system protein F</fullName>
    </submittedName>
</protein>